<comment type="caution">
    <text evidence="2">The sequence shown here is derived from an EMBL/GenBank/DDBJ whole genome shotgun (WGS) entry which is preliminary data.</text>
</comment>
<protein>
    <submittedName>
        <fullName evidence="2">Uncharacterized protein</fullName>
    </submittedName>
</protein>
<evidence type="ECO:0000256" key="1">
    <source>
        <dbReference type="SAM" id="MobiDB-lite"/>
    </source>
</evidence>
<name>A0A8S1JDN9_9CHLO</name>
<dbReference type="AlphaFoldDB" id="A0A8S1JDN9"/>
<feature type="compositionally biased region" description="Acidic residues" evidence="1">
    <location>
        <begin position="181"/>
        <end position="194"/>
    </location>
</feature>
<evidence type="ECO:0000313" key="3">
    <source>
        <dbReference type="Proteomes" id="UP000708148"/>
    </source>
</evidence>
<evidence type="ECO:0000313" key="2">
    <source>
        <dbReference type="EMBL" id="CAD7704295.1"/>
    </source>
</evidence>
<organism evidence="2 3">
    <name type="scientific">Ostreobium quekettii</name>
    <dbReference type="NCBI Taxonomy" id="121088"/>
    <lineage>
        <taxon>Eukaryota</taxon>
        <taxon>Viridiplantae</taxon>
        <taxon>Chlorophyta</taxon>
        <taxon>core chlorophytes</taxon>
        <taxon>Ulvophyceae</taxon>
        <taxon>TCBD clade</taxon>
        <taxon>Bryopsidales</taxon>
        <taxon>Ostreobineae</taxon>
        <taxon>Ostreobiaceae</taxon>
        <taxon>Ostreobium</taxon>
    </lineage>
</organism>
<accession>A0A8S1JDN9</accession>
<proteinExistence type="predicted"/>
<keyword evidence="3" id="KW-1185">Reference proteome</keyword>
<dbReference type="EMBL" id="CAJHUC010002737">
    <property type="protein sequence ID" value="CAD7704295.1"/>
    <property type="molecule type" value="Genomic_DNA"/>
</dbReference>
<reference evidence="2" key="1">
    <citation type="submission" date="2020-12" db="EMBL/GenBank/DDBJ databases">
        <authorList>
            <person name="Iha C."/>
        </authorList>
    </citation>
    <scope>NUCLEOTIDE SEQUENCE</scope>
</reference>
<sequence>MGTPFACKKTETLFPTKPIQNGCRGILGKAVQGSVLRSTWYPFVSKGMQCRNAPKNLLDAPIQVFARKMQSLEFVLCGALYPFHVESPNSALSLCLDGHWVSHVTANHTDSFFRGKDEEKEAEKERMWQAQQEILKERRASRAMQEANQKKQKVAAKKQAPRKKAPARPKPPPEYVRTETYVEEGADDGEELDPMEWVKGIFGGKKKAG</sequence>
<gene>
    <name evidence="2" type="ORF">OSTQU699_LOCUS9650</name>
</gene>
<dbReference type="Proteomes" id="UP000708148">
    <property type="component" value="Unassembled WGS sequence"/>
</dbReference>
<feature type="region of interest" description="Disordered" evidence="1">
    <location>
        <begin position="139"/>
        <end position="195"/>
    </location>
</feature>
<feature type="compositionally biased region" description="Basic residues" evidence="1">
    <location>
        <begin position="150"/>
        <end position="167"/>
    </location>
</feature>